<comment type="caution">
    <text evidence="1">The sequence shown here is derived from an EMBL/GenBank/DDBJ whole genome shotgun (WGS) entry which is preliminary data.</text>
</comment>
<name>A0ABW1I2L3_9PSEU</name>
<evidence type="ECO:0000313" key="1">
    <source>
        <dbReference type="EMBL" id="MFC5947937.1"/>
    </source>
</evidence>
<evidence type="ECO:0000313" key="2">
    <source>
        <dbReference type="Proteomes" id="UP001596119"/>
    </source>
</evidence>
<gene>
    <name evidence="1" type="ORF">ACFQH9_06585</name>
</gene>
<reference evidence="2" key="1">
    <citation type="journal article" date="2019" name="Int. J. Syst. Evol. Microbiol.">
        <title>The Global Catalogue of Microorganisms (GCM) 10K type strain sequencing project: providing services to taxonomists for standard genome sequencing and annotation.</title>
        <authorList>
            <consortium name="The Broad Institute Genomics Platform"/>
            <consortium name="The Broad Institute Genome Sequencing Center for Infectious Disease"/>
            <person name="Wu L."/>
            <person name="Ma J."/>
        </authorList>
    </citation>
    <scope>NUCLEOTIDE SEQUENCE [LARGE SCALE GENOMIC DNA]</scope>
    <source>
        <strain evidence="2">CGMCC 4.7397</strain>
    </source>
</reference>
<keyword evidence="2" id="KW-1185">Reference proteome</keyword>
<accession>A0ABW1I2L3</accession>
<sequence>MKTPFNRRTGKPGRRPVAVFDSGLRLRAGVALPDCLDNLRRLIPDRQPGVPKLLPARAYWRGAGRAPDATVTFVDDEGRFVVATLWAEDGRTEIGLFPLTSGPDRLAIPLIGHYAATFGSLSSLGTFQAGVVELAPPQITEDLLYSIVDEAGVPATPGNMGAVAGHVRDMVLEQGHQFIFGQDPAGAQSFVEGHRGASADAIVHELACWDPGVIPYIQDLPYRIQAILLERSPEGDLLAEIWNAAS</sequence>
<dbReference type="RefSeq" id="WP_379564998.1">
    <property type="nucleotide sequence ID" value="NZ_JBHSQK010000011.1"/>
</dbReference>
<protein>
    <submittedName>
        <fullName evidence="1">Uncharacterized protein</fullName>
    </submittedName>
</protein>
<proteinExistence type="predicted"/>
<dbReference type="Proteomes" id="UP001596119">
    <property type="component" value="Unassembled WGS sequence"/>
</dbReference>
<dbReference type="EMBL" id="JBHSQK010000011">
    <property type="protein sequence ID" value="MFC5947937.1"/>
    <property type="molecule type" value="Genomic_DNA"/>
</dbReference>
<organism evidence="1 2">
    <name type="scientific">Pseudonocardia lutea</name>
    <dbReference type="NCBI Taxonomy" id="2172015"/>
    <lineage>
        <taxon>Bacteria</taxon>
        <taxon>Bacillati</taxon>
        <taxon>Actinomycetota</taxon>
        <taxon>Actinomycetes</taxon>
        <taxon>Pseudonocardiales</taxon>
        <taxon>Pseudonocardiaceae</taxon>
        <taxon>Pseudonocardia</taxon>
    </lineage>
</organism>